<evidence type="ECO:0000313" key="8">
    <source>
        <dbReference type="Proteomes" id="UP000754710"/>
    </source>
</evidence>
<comment type="similarity">
    <text evidence="1 4 5">Belongs to the tRNA pseudouridine synthase TruA family.</text>
</comment>
<dbReference type="EMBL" id="JAIEZQ010000001">
    <property type="protein sequence ID" value="MBY9074782.1"/>
    <property type="molecule type" value="Genomic_DNA"/>
</dbReference>
<accession>A0ABS7RMP0</accession>
<dbReference type="InterPro" id="IPR020097">
    <property type="entry name" value="PsdUridine_synth_TruA_a/b_dom"/>
</dbReference>
<sequence>MRLRLDLAYDGAEFHGWAAQPSLRTVQGTLEAALAQVLRVERAPLTCAGRTDTGVHARGQVAHLDVDEDALAASAGRSSLPPAPALVRRLNGILPADVRVHRVREAPAGFDARFSAVWRRYAYRIADAPHLVDPLVRGHVLAWPRELDVDAMNGAAARLTGEHDFAAFCKKREGATTIRTLLDLSWARDTRGLAVATVRADAFCHNMVRSLVGCMIAVGEGRREPGWAHDVLARGERDGGVTVVHAHGLTLEEVAYPADDELAAQAAAARVVRTLPAARPVHHARPAEEPADG</sequence>
<keyword evidence="2 4" id="KW-0819">tRNA processing</keyword>
<evidence type="ECO:0000259" key="6">
    <source>
        <dbReference type="Pfam" id="PF01416"/>
    </source>
</evidence>
<dbReference type="HAMAP" id="MF_00171">
    <property type="entry name" value="TruA"/>
    <property type="match status" value="1"/>
</dbReference>
<dbReference type="Gene3D" id="3.30.70.660">
    <property type="entry name" value="Pseudouridine synthase I, catalytic domain, C-terminal subdomain"/>
    <property type="match status" value="1"/>
</dbReference>
<keyword evidence="8" id="KW-1185">Reference proteome</keyword>
<organism evidence="7 8">
    <name type="scientific">Nocardioides jiangsuensis</name>
    <dbReference type="NCBI Taxonomy" id="2866161"/>
    <lineage>
        <taxon>Bacteria</taxon>
        <taxon>Bacillati</taxon>
        <taxon>Actinomycetota</taxon>
        <taxon>Actinomycetes</taxon>
        <taxon>Propionibacteriales</taxon>
        <taxon>Nocardioidaceae</taxon>
        <taxon>Nocardioides</taxon>
    </lineage>
</organism>
<evidence type="ECO:0000256" key="5">
    <source>
        <dbReference type="RuleBase" id="RU003792"/>
    </source>
</evidence>
<comment type="caution">
    <text evidence="4">Lacks conserved residue(s) required for the propagation of feature annotation.</text>
</comment>
<dbReference type="PIRSF" id="PIRSF001430">
    <property type="entry name" value="tRNA_psdUrid_synth"/>
    <property type="match status" value="1"/>
</dbReference>
<comment type="caution">
    <text evidence="7">The sequence shown here is derived from an EMBL/GenBank/DDBJ whole genome shotgun (WGS) entry which is preliminary data.</text>
</comment>
<dbReference type="Proteomes" id="UP000754710">
    <property type="component" value="Unassembled WGS sequence"/>
</dbReference>
<keyword evidence="3 4" id="KW-0413">Isomerase</keyword>
<dbReference type="GO" id="GO:0160147">
    <property type="term" value="F:tRNA pseudouridine(38-40) synthase activity"/>
    <property type="evidence" value="ECO:0007669"/>
    <property type="project" value="UniProtKB-EC"/>
</dbReference>
<dbReference type="Gene3D" id="3.30.70.580">
    <property type="entry name" value="Pseudouridine synthase I, catalytic domain, N-terminal subdomain"/>
    <property type="match status" value="1"/>
</dbReference>
<feature type="binding site" evidence="4">
    <location>
        <position position="121"/>
    </location>
    <ligand>
        <name>substrate</name>
    </ligand>
</feature>
<reference evidence="7 8" key="1">
    <citation type="submission" date="2021-08" db="EMBL/GenBank/DDBJ databases">
        <title>Nocardioides bacterium WL0053 sp. nov., isolated from the sediment.</title>
        <authorList>
            <person name="Wang L."/>
            <person name="Zhang D."/>
            <person name="Zhang A."/>
        </authorList>
    </citation>
    <scope>NUCLEOTIDE SEQUENCE [LARGE SCALE GENOMIC DNA]</scope>
    <source>
        <strain evidence="7 8">WL0053</strain>
    </source>
</reference>
<dbReference type="NCBIfam" id="TIGR00071">
    <property type="entry name" value="hisT_truA"/>
    <property type="match status" value="1"/>
</dbReference>
<protein>
    <recommendedName>
        <fullName evidence="4">tRNA pseudouridine synthase A</fullName>
        <ecNumber evidence="4">5.4.99.12</ecNumber>
    </recommendedName>
    <alternativeName>
        <fullName evidence="4">tRNA pseudouridine(38-40) synthase</fullName>
    </alternativeName>
    <alternativeName>
        <fullName evidence="4">tRNA pseudouridylate synthase I</fullName>
    </alternativeName>
    <alternativeName>
        <fullName evidence="4">tRNA-uridine isomerase I</fullName>
    </alternativeName>
</protein>
<evidence type="ECO:0000256" key="2">
    <source>
        <dbReference type="ARBA" id="ARBA00022694"/>
    </source>
</evidence>
<gene>
    <name evidence="4 7" type="primary">truA</name>
    <name evidence="7" type="ORF">K1X13_08120</name>
</gene>
<evidence type="ECO:0000313" key="7">
    <source>
        <dbReference type="EMBL" id="MBY9074782.1"/>
    </source>
</evidence>
<dbReference type="InterPro" id="IPR020094">
    <property type="entry name" value="TruA/RsuA/RluB/E/F_N"/>
</dbReference>
<dbReference type="CDD" id="cd02570">
    <property type="entry name" value="PseudoU_synth_EcTruA"/>
    <property type="match status" value="1"/>
</dbReference>
<name>A0ABS7RMP0_9ACTN</name>
<evidence type="ECO:0000256" key="3">
    <source>
        <dbReference type="ARBA" id="ARBA00023235"/>
    </source>
</evidence>
<dbReference type="InterPro" id="IPR020103">
    <property type="entry name" value="PsdUridine_synth_cat_dom_sf"/>
</dbReference>
<proteinExistence type="inferred from homology"/>
<dbReference type="PANTHER" id="PTHR11142">
    <property type="entry name" value="PSEUDOURIDYLATE SYNTHASE"/>
    <property type="match status" value="1"/>
</dbReference>
<dbReference type="SUPFAM" id="SSF55120">
    <property type="entry name" value="Pseudouridine synthase"/>
    <property type="match status" value="1"/>
</dbReference>
<dbReference type="InterPro" id="IPR001406">
    <property type="entry name" value="PsdUridine_synth_TruA"/>
</dbReference>
<dbReference type="Pfam" id="PF01416">
    <property type="entry name" value="PseudoU_synth_1"/>
    <property type="match status" value="1"/>
</dbReference>
<feature type="active site" description="Nucleophile" evidence="4">
    <location>
        <position position="52"/>
    </location>
</feature>
<comment type="catalytic activity">
    <reaction evidence="4 5">
        <text>uridine(38/39/40) in tRNA = pseudouridine(38/39/40) in tRNA</text>
        <dbReference type="Rhea" id="RHEA:22376"/>
        <dbReference type="Rhea" id="RHEA-COMP:10085"/>
        <dbReference type="Rhea" id="RHEA-COMP:10087"/>
        <dbReference type="ChEBI" id="CHEBI:65314"/>
        <dbReference type="ChEBI" id="CHEBI:65315"/>
        <dbReference type="EC" id="5.4.99.12"/>
    </reaction>
</comment>
<feature type="domain" description="Pseudouridine synthase I TruA alpha/beta" evidence="6">
    <location>
        <begin position="155"/>
        <end position="257"/>
    </location>
</feature>
<comment type="function">
    <text evidence="4">Formation of pseudouridine at positions 38, 39 and 40 in the anticodon stem and loop of transfer RNAs.</text>
</comment>
<evidence type="ECO:0000256" key="4">
    <source>
        <dbReference type="HAMAP-Rule" id="MF_00171"/>
    </source>
</evidence>
<comment type="subunit">
    <text evidence="4">Homodimer.</text>
</comment>
<dbReference type="PANTHER" id="PTHR11142:SF0">
    <property type="entry name" value="TRNA PSEUDOURIDINE SYNTHASE-LIKE 1"/>
    <property type="match status" value="1"/>
</dbReference>
<dbReference type="InterPro" id="IPR020095">
    <property type="entry name" value="PsdUridine_synth_TruA_C"/>
</dbReference>
<evidence type="ECO:0000256" key="1">
    <source>
        <dbReference type="ARBA" id="ARBA00009375"/>
    </source>
</evidence>
<dbReference type="EC" id="5.4.99.12" evidence="4"/>